<evidence type="ECO:0000256" key="3">
    <source>
        <dbReference type="SAM" id="Phobius"/>
    </source>
</evidence>
<evidence type="ECO:0000259" key="4">
    <source>
        <dbReference type="PROSITE" id="PS50010"/>
    </source>
</evidence>
<protein>
    <recommendedName>
        <fullName evidence="4">DH domain-containing protein</fullName>
    </recommendedName>
</protein>
<evidence type="ECO:0000256" key="1">
    <source>
        <dbReference type="SAM" id="Coils"/>
    </source>
</evidence>
<dbReference type="PROSITE" id="PS50010">
    <property type="entry name" value="DH_2"/>
    <property type="match status" value="1"/>
</dbReference>
<reference evidence="5 6" key="1">
    <citation type="journal article" date="2020" name="Cell Host Microbe">
        <title>Functional and Genomic Variation between Human-Derived Isolates of Lachnospiraceae Reveals Inter- and Intra-Species Diversity.</title>
        <authorList>
            <person name="Sorbara M.T."/>
            <person name="Littmann E.R."/>
            <person name="Fontana E."/>
            <person name="Moody T.U."/>
            <person name="Kohout C.E."/>
            <person name="Gjonbalaj M."/>
            <person name="Eaton V."/>
            <person name="Seok R."/>
            <person name="Leiner I.M."/>
            <person name="Pamer E.G."/>
        </authorList>
    </citation>
    <scope>NUCLEOTIDE SEQUENCE [LARGE SCALE GENOMIC DNA]</scope>
    <source>
        <strain evidence="5 6">MSK.15.26</strain>
    </source>
</reference>
<proteinExistence type="predicted"/>
<feature type="domain" description="DH" evidence="4">
    <location>
        <begin position="251"/>
        <end position="384"/>
    </location>
</feature>
<accession>A0ABX2I7X2</accession>
<evidence type="ECO:0000256" key="2">
    <source>
        <dbReference type="SAM" id="MobiDB-lite"/>
    </source>
</evidence>
<dbReference type="InterPro" id="IPR000219">
    <property type="entry name" value="DH_dom"/>
</dbReference>
<organism evidence="5 6">
    <name type="scientific">Blautia hansenii</name>
    <name type="common">Ruminococcus hansenii</name>
    <dbReference type="NCBI Taxonomy" id="1322"/>
    <lineage>
        <taxon>Bacteria</taxon>
        <taxon>Bacillati</taxon>
        <taxon>Bacillota</taxon>
        <taxon>Clostridia</taxon>
        <taxon>Lachnospirales</taxon>
        <taxon>Lachnospiraceae</taxon>
        <taxon>Blautia</taxon>
    </lineage>
</organism>
<dbReference type="RefSeq" id="WP_173748612.1">
    <property type="nucleotide sequence ID" value="NZ_JAAITA010000004.1"/>
</dbReference>
<keyword evidence="1" id="KW-0175">Coiled coil</keyword>
<feature type="region of interest" description="Disordered" evidence="2">
    <location>
        <begin position="63"/>
        <end position="82"/>
    </location>
</feature>
<keyword evidence="3" id="KW-0812">Transmembrane</keyword>
<evidence type="ECO:0000313" key="6">
    <source>
        <dbReference type="Proteomes" id="UP000822142"/>
    </source>
</evidence>
<name>A0ABX2I7X2_BLAHA</name>
<dbReference type="InterPro" id="IPR018770">
    <property type="entry name" value="ChloroindolylP_hydrolase"/>
</dbReference>
<dbReference type="Proteomes" id="UP000822142">
    <property type="component" value="Unassembled WGS sequence"/>
</dbReference>
<comment type="caution">
    <text evidence="5">The sequence shown here is derived from an EMBL/GenBank/DDBJ whole genome shotgun (WGS) entry which is preliminary data.</text>
</comment>
<keyword evidence="6" id="KW-1185">Reference proteome</keyword>
<feature type="transmembrane region" description="Helical" evidence="3">
    <location>
        <begin position="127"/>
        <end position="155"/>
    </location>
</feature>
<dbReference type="EMBL" id="JAAITA010000004">
    <property type="protein sequence ID" value="NSJ85599.1"/>
    <property type="molecule type" value="Genomic_DNA"/>
</dbReference>
<feature type="coiled-coil region" evidence="1">
    <location>
        <begin position="249"/>
        <end position="295"/>
    </location>
</feature>
<sequence>MSGNDWNNLGRDVKNIVQNAIDTGDFGRLNRDLGQTLESALGNVAQSMKNAGNMAGQYRYRGQQGMNQPYGQDKEPKPYGPGNGYSTNYRYRPFGHYRSPASSERVKEAREEFALFVNTGSAKAMGILLTTLGIALTIMFGATAAGFIIASLFVHTVAVKLGTILAVFGTATALSLIMAVCGNHLRKKIKRFRTYVKTLNGKPHGSIRELAKSVRKSEKFVRRDLKKMINKRMFLEGHLDAKGTCLIASDEAYEQYVKTEENARELKKQEKKSPRQQLSEEVKKVIEEGDRYIEEIRRSNDAIPGVEISNKIYHMENVILRIFQRVEQHPELIQDLHKFMDYYLPTTVKLLNAYEELDKQSLEGENIKTAKREIENTLDTINVAFENLLDSFYKETAWDVSADISVLKTMLAQEGLTEEKNFQRKES</sequence>
<feature type="transmembrane region" description="Helical" evidence="3">
    <location>
        <begin position="161"/>
        <end position="181"/>
    </location>
</feature>
<gene>
    <name evidence="5" type="ORF">G5A70_05325</name>
</gene>
<keyword evidence="3" id="KW-1133">Transmembrane helix</keyword>
<keyword evidence="3" id="KW-0472">Membrane</keyword>
<evidence type="ECO:0000313" key="5">
    <source>
        <dbReference type="EMBL" id="NSJ85599.1"/>
    </source>
</evidence>
<dbReference type="Pfam" id="PF10112">
    <property type="entry name" value="Halogen_Hydrol"/>
    <property type="match status" value="1"/>
</dbReference>